<evidence type="ECO:0000313" key="2">
    <source>
        <dbReference type="EMBL" id="PNX80627.1"/>
    </source>
</evidence>
<organism evidence="2 3">
    <name type="scientific">Trifolium pratense</name>
    <name type="common">Red clover</name>
    <dbReference type="NCBI Taxonomy" id="57577"/>
    <lineage>
        <taxon>Eukaryota</taxon>
        <taxon>Viridiplantae</taxon>
        <taxon>Streptophyta</taxon>
        <taxon>Embryophyta</taxon>
        <taxon>Tracheophyta</taxon>
        <taxon>Spermatophyta</taxon>
        <taxon>Magnoliopsida</taxon>
        <taxon>eudicotyledons</taxon>
        <taxon>Gunneridae</taxon>
        <taxon>Pentapetalae</taxon>
        <taxon>rosids</taxon>
        <taxon>fabids</taxon>
        <taxon>Fabales</taxon>
        <taxon>Fabaceae</taxon>
        <taxon>Papilionoideae</taxon>
        <taxon>50 kb inversion clade</taxon>
        <taxon>NPAAA clade</taxon>
        <taxon>Hologalegina</taxon>
        <taxon>IRL clade</taxon>
        <taxon>Trifolieae</taxon>
        <taxon>Trifolium</taxon>
    </lineage>
</organism>
<feature type="non-terminal residue" evidence="2">
    <location>
        <position position="85"/>
    </location>
</feature>
<dbReference type="AlphaFoldDB" id="A0A2K3LQ29"/>
<sequence length="85" mass="9137">MNTSEFDGNAAFAGGMPSQITQGADDSTSKELIVNVTKDTVKSRRESSATLISGLCNLYNPESKKFVMNNNASLSFCIREVADVL</sequence>
<evidence type="ECO:0000256" key="1">
    <source>
        <dbReference type="SAM" id="MobiDB-lite"/>
    </source>
</evidence>
<gene>
    <name evidence="2" type="ORF">L195_g036633</name>
</gene>
<dbReference type="Proteomes" id="UP000236291">
    <property type="component" value="Unassembled WGS sequence"/>
</dbReference>
<proteinExistence type="predicted"/>
<evidence type="ECO:0000313" key="3">
    <source>
        <dbReference type="Proteomes" id="UP000236291"/>
    </source>
</evidence>
<protein>
    <submittedName>
        <fullName evidence="2">Uncharacterized protein</fullName>
    </submittedName>
</protein>
<dbReference type="EMBL" id="ASHM01038320">
    <property type="protein sequence ID" value="PNX80627.1"/>
    <property type="molecule type" value="Genomic_DNA"/>
</dbReference>
<name>A0A2K3LQ29_TRIPR</name>
<reference evidence="2 3" key="1">
    <citation type="journal article" date="2014" name="Am. J. Bot.">
        <title>Genome assembly and annotation for red clover (Trifolium pratense; Fabaceae).</title>
        <authorList>
            <person name="Istvanek J."/>
            <person name="Jaros M."/>
            <person name="Krenek A."/>
            <person name="Repkova J."/>
        </authorList>
    </citation>
    <scope>NUCLEOTIDE SEQUENCE [LARGE SCALE GENOMIC DNA]</scope>
    <source>
        <strain evidence="3">cv. Tatra</strain>
        <tissue evidence="2">Young leaves</tissue>
    </source>
</reference>
<accession>A0A2K3LQ29</accession>
<reference evidence="2 3" key="2">
    <citation type="journal article" date="2017" name="Front. Plant Sci.">
        <title>Gene Classification and Mining of Molecular Markers Useful in Red Clover (Trifolium pratense) Breeding.</title>
        <authorList>
            <person name="Istvanek J."/>
            <person name="Dluhosova J."/>
            <person name="Dluhos P."/>
            <person name="Patkova L."/>
            <person name="Nedelnik J."/>
            <person name="Repkova J."/>
        </authorList>
    </citation>
    <scope>NUCLEOTIDE SEQUENCE [LARGE SCALE GENOMIC DNA]</scope>
    <source>
        <strain evidence="3">cv. Tatra</strain>
        <tissue evidence="2">Young leaves</tissue>
    </source>
</reference>
<comment type="caution">
    <text evidence="2">The sequence shown here is derived from an EMBL/GenBank/DDBJ whole genome shotgun (WGS) entry which is preliminary data.</text>
</comment>
<feature type="region of interest" description="Disordered" evidence="1">
    <location>
        <begin position="1"/>
        <end position="27"/>
    </location>
</feature>